<dbReference type="Gene3D" id="3.80.10.10">
    <property type="entry name" value="Ribonuclease Inhibitor"/>
    <property type="match status" value="2"/>
</dbReference>
<dbReference type="SMART" id="SM00364">
    <property type="entry name" value="LRR_BAC"/>
    <property type="match status" value="7"/>
</dbReference>
<name>A1ZCQ0_MICM2</name>
<keyword evidence="2" id="KW-0677">Repeat</keyword>
<dbReference type="InterPro" id="IPR001611">
    <property type="entry name" value="Leu-rich_rpt"/>
</dbReference>
<dbReference type="Proteomes" id="UP000004095">
    <property type="component" value="Unassembled WGS sequence"/>
</dbReference>
<sequence>MEIYHPNRGGVYYKEVKSLLEKVKVAEVEELEVNNSHFPRELLQFTQLRRLRLFNLHKFPSEIAAFEHLEELHILGGYSFNSVTPPFSIDLPHLKHLCLSNKYYQSLESDGFAGLPNLEYLCMNELYLGFFPEKVLLLKQLKHLQLNACSFDKLPDDIDRLSQLVTLSLEHNGLKKLPETLGNLTHLKTLLINDNKIKELPSGVTRLLQLTHIEAGRNRLSKLPSEIGELQKLETLTLPKNKLTTLPSSLPNCKKLTLLNLENNQLTELPNAIGNLKQLQTLQVRNNQLETLPQSLGKLRLLTTFDISDNPLLWQTLPYEAKGFRELMLRFVYERISLKATAALSDQLQYFAPDLANHPLQPDAVLSITGRTSLKIKTLKPALEKQGIRYQKKIDQHITHLVIGRLPKLNLNELLKHPVTFLSEAQLNQFLQEQAPPDPSKYLLTQNEHTPEAVKNLKGLLLSEDSSNVVLAVELINSGGFPMALHTELFMAYKMVNDTKVRKQIKPVLEKYSSEKAKEAMRQRMSLYSEHIGEIRLRRNINKYTKDNEFDGAKIARYFWERYRKGILYLFSYGSSEQIQEVLPKGDTLDLSELKINVLPQELAQCTQLKHVILNDCEFANFPKVLLQLSGLETLALQKNYFWKLPLELGQLTQLKKLDLSHNFFDSFPEVVYQLPALKSLSFKTWHTPVITAEVLQMIKEKLPNCVVES</sequence>
<keyword evidence="5" id="KW-1185">Reference proteome</keyword>
<proteinExistence type="predicted"/>
<dbReference type="PANTHER" id="PTHR48051:SF1">
    <property type="entry name" value="RAS SUPPRESSOR PROTEIN 1"/>
    <property type="match status" value="1"/>
</dbReference>
<dbReference type="PROSITE" id="PS51450">
    <property type="entry name" value="LRR"/>
    <property type="match status" value="2"/>
</dbReference>
<dbReference type="Pfam" id="PF13855">
    <property type="entry name" value="LRR_8"/>
    <property type="match status" value="1"/>
</dbReference>
<dbReference type="SUPFAM" id="SSF52113">
    <property type="entry name" value="BRCT domain"/>
    <property type="match status" value="1"/>
</dbReference>
<evidence type="ECO:0000256" key="1">
    <source>
        <dbReference type="ARBA" id="ARBA00022614"/>
    </source>
</evidence>
<dbReference type="RefSeq" id="WP_002692985.1">
    <property type="nucleotide sequence ID" value="NZ_AAWS01000001.1"/>
</dbReference>
<dbReference type="PANTHER" id="PTHR48051">
    <property type="match status" value="1"/>
</dbReference>
<keyword evidence="1" id="KW-0433">Leucine-rich repeat</keyword>
<dbReference type="EMBL" id="AAWS01000001">
    <property type="protein sequence ID" value="EAY32052.1"/>
    <property type="molecule type" value="Genomic_DNA"/>
</dbReference>
<dbReference type="Pfam" id="PF23598">
    <property type="entry name" value="LRR_14"/>
    <property type="match status" value="1"/>
</dbReference>
<feature type="domain" description="Disease resistance R13L4/SHOC-2-like LRR" evidence="3">
    <location>
        <begin position="137"/>
        <end position="214"/>
    </location>
</feature>
<protein>
    <submittedName>
        <fullName evidence="4">Leucine-rich repeat containing protein</fullName>
    </submittedName>
</protein>
<dbReference type="InterPro" id="IPR036420">
    <property type="entry name" value="BRCT_dom_sf"/>
</dbReference>
<dbReference type="AlphaFoldDB" id="A1ZCQ0"/>
<comment type="caution">
    <text evidence="4">The sequence shown here is derived from an EMBL/GenBank/DDBJ whole genome shotgun (WGS) entry which is preliminary data.</text>
</comment>
<dbReference type="OrthoDB" id="922532at2"/>
<dbReference type="InterPro" id="IPR050216">
    <property type="entry name" value="LRR_domain-containing"/>
</dbReference>
<dbReference type="SMART" id="SM00369">
    <property type="entry name" value="LRR_TYP"/>
    <property type="match status" value="9"/>
</dbReference>
<accession>A1ZCQ0</accession>
<evidence type="ECO:0000256" key="2">
    <source>
        <dbReference type="ARBA" id="ARBA00022737"/>
    </source>
</evidence>
<dbReference type="GO" id="GO:0005737">
    <property type="term" value="C:cytoplasm"/>
    <property type="evidence" value="ECO:0007669"/>
    <property type="project" value="TreeGrafter"/>
</dbReference>
<gene>
    <name evidence="4" type="ORF">M23134_02081</name>
</gene>
<dbReference type="InterPro" id="IPR055414">
    <property type="entry name" value="LRR_R13L4/SHOC2-like"/>
</dbReference>
<evidence type="ECO:0000259" key="3">
    <source>
        <dbReference type="Pfam" id="PF23598"/>
    </source>
</evidence>
<dbReference type="eggNOG" id="COG4886">
    <property type="taxonomic scope" value="Bacteria"/>
</dbReference>
<dbReference type="SUPFAM" id="SSF52058">
    <property type="entry name" value="L domain-like"/>
    <property type="match status" value="2"/>
</dbReference>
<dbReference type="InterPro" id="IPR003591">
    <property type="entry name" value="Leu-rich_rpt_typical-subtyp"/>
</dbReference>
<evidence type="ECO:0000313" key="5">
    <source>
        <dbReference type="Proteomes" id="UP000004095"/>
    </source>
</evidence>
<evidence type="ECO:0000313" key="4">
    <source>
        <dbReference type="EMBL" id="EAY32052.1"/>
    </source>
</evidence>
<reference evidence="4 5" key="1">
    <citation type="submission" date="2007-01" db="EMBL/GenBank/DDBJ databases">
        <authorList>
            <person name="Haygood M."/>
            <person name="Podell S."/>
            <person name="Anderson C."/>
            <person name="Hopkinson B."/>
            <person name="Roe K."/>
            <person name="Barbeau K."/>
            <person name="Gaasterland T."/>
            <person name="Ferriera S."/>
            <person name="Johnson J."/>
            <person name="Kravitz S."/>
            <person name="Beeson K."/>
            <person name="Sutton G."/>
            <person name="Rogers Y.-H."/>
            <person name="Friedman R."/>
            <person name="Frazier M."/>
            <person name="Venter J.C."/>
        </authorList>
    </citation>
    <scope>NUCLEOTIDE SEQUENCE [LARGE SCALE GENOMIC DNA]</scope>
    <source>
        <strain evidence="4 5">ATCC 23134</strain>
    </source>
</reference>
<dbReference type="InterPro" id="IPR032675">
    <property type="entry name" value="LRR_dom_sf"/>
</dbReference>
<organism evidence="4 5">
    <name type="scientific">Microscilla marina ATCC 23134</name>
    <dbReference type="NCBI Taxonomy" id="313606"/>
    <lineage>
        <taxon>Bacteria</taxon>
        <taxon>Pseudomonadati</taxon>
        <taxon>Bacteroidota</taxon>
        <taxon>Cytophagia</taxon>
        <taxon>Cytophagales</taxon>
        <taxon>Microscillaceae</taxon>
        <taxon>Microscilla</taxon>
    </lineage>
</organism>